<comment type="subcellular location">
    <subcellularLocation>
        <location evidence="1">Membrane</location>
        <topology evidence="1">Multi-pass membrane protein</topology>
    </subcellularLocation>
</comment>
<feature type="transmembrane region" description="Helical" evidence="5">
    <location>
        <begin position="75"/>
        <end position="103"/>
    </location>
</feature>
<name>A0A239PM05_9RHOB</name>
<protein>
    <submittedName>
        <fullName evidence="7">NnrU protein</fullName>
    </submittedName>
</protein>
<dbReference type="GO" id="GO:0016020">
    <property type="term" value="C:membrane"/>
    <property type="evidence" value="ECO:0007669"/>
    <property type="project" value="UniProtKB-SubCell"/>
</dbReference>
<organism evidence="7 8">
    <name type="scientific">Paracoccus seriniphilus</name>
    <dbReference type="NCBI Taxonomy" id="184748"/>
    <lineage>
        <taxon>Bacteria</taxon>
        <taxon>Pseudomonadati</taxon>
        <taxon>Pseudomonadota</taxon>
        <taxon>Alphaproteobacteria</taxon>
        <taxon>Rhodobacterales</taxon>
        <taxon>Paracoccaceae</taxon>
        <taxon>Paracoccus</taxon>
    </lineage>
</organism>
<evidence type="ECO:0000256" key="4">
    <source>
        <dbReference type="ARBA" id="ARBA00023136"/>
    </source>
</evidence>
<keyword evidence="4 5" id="KW-0472">Membrane</keyword>
<keyword evidence="2 5" id="KW-0812">Transmembrane</keyword>
<feature type="transmembrane region" description="Helical" evidence="5">
    <location>
        <begin position="147"/>
        <end position="164"/>
    </location>
</feature>
<evidence type="ECO:0000256" key="2">
    <source>
        <dbReference type="ARBA" id="ARBA00022692"/>
    </source>
</evidence>
<feature type="transmembrane region" description="Helical" evidence="5">
    <location>
        <begin position="115"/>
        <end position="135"/>
    </location>
</feature>
<accession>A0A239PM05</accession>
<evidence type="ECO:0000313" key="7">
    <source>
        <dbReference type="EMBL" id="SNT68657.1"/>
    </source>
</evidence>
<keyword evidence="3 5" id="KW-1133">Transmembrane helix</keyword>
<evidence type="ECO:0000256" key="1">
    <source>
        <dbReference type="ARBA" id="ARBA00004141"/>
    </source>
</evidence>
<evidence type="ECO:0000256" key="3">
    <source>
        <dbReference type="ARBA" id="ARBA00022989"/>
    </source>
</evidence>
<evidence type="ECO:0000256" key="5">
    <source>
        <dbReference type="SAM" id="Phobius"/>
    </source>
</evidence>
<evidence type="ECO:0000313" key="8">
    <source>
        <dbReference type="Proteomes" id="UP000198307"/>
    </source>
</evidence>
<dbReference type="Pfam" id="PF07298">
    <property type="entry name" value="NnrU"/>
    <property type="match status" value="1"/>
</dbReference>
<dbReference type="OrthoDB" id="7828645at2"/>
<gene>
    <name evidence="7" type="ORF">SAMN05444959_101216</name>
</gene>
<dbReference type="EMBL" id="FZQB01000001">
    <property type="protein sequence ID" value="SNT68657.1"/>
    <property type="molecule type" value="Genomic_DNA"/>
</dbReference>
<feature type="domain" description="NnrU" evidence="6">
    <location>
        <begin position="7"/>
        <end position="169"/>
    </location>
</feature>
<sequence>MAWFTYLLAWLCFLGAHILPMRPAMRGWLIARLGRRGYIAGFSLLSLLLLFWLIRAAGAVDYLPLWDFGDAGRWLVNLAMPLAILLAAVAAGLSGLVAAFAIWASAHLIANGDVAHVLLFGGMLVFALGGLARAGLPRHLQFTARRLFLAIGTWAGLILLHPLVTGFSPLP</sequence>
<proteinExistence type="predicted"/>
<keyword evidence="8" id="KW-1185">Reference proteome</keyword>
<dbReference type="AlphaFoldDB" id="A0A239PM05"/>
<reference evidence="7 8" key="1">
    <citation type="submission" date="2017-07" db="EMBL/GenBank/DDBJ databases">
        <authorList>
            <person name="Sun Z.S."/>
            <person name="Albrecht U."/>
            <person name="Echele G."/>
            <person name="Lee C.C."/>
        </authorList>
    </citation>
    <scope>NUCLEOTIDE SEQUENCE [LARGE SCALE GENOMIC DNA]</scope>
    <source>
        <strain evidence="7 8">DSM 14827</strain>
    </source>
</reference>
<feature type="transmembrane region" description="Helical" evidence="5">
    <location>
        <begin position="36"/>
        <end position="54"/>
    </location>
</feature>
<dbReference type="Proteomes" id="UP000198307">
    <property type="component" value="Unassembled WGS sequence"/>
</dbReference>
<dbReference type="InterPro" id="IPR009915">
    <property type="entry name" value="NnrU_dom"/>
</dbReference>
<evidence type="ECO:0000259" key="6">
    <source>
        <dbReference type="Pfam" id="PF07298"/>
    </source>
</evidence>